<feature type="domain" description="Radical SAM core" evidence="9">
    <location>
        <begin position="202"/>
        <end position="370"/>
    </location>
</feature>
<keyword evidence="4" id="KW-0949">S-adenosyl-L-methionine</keyword>
<proteinExistence type="predicted"/>
<feature type="domain" description="B12-binding" evidence="8">
    <location>
        <begin position="13"/>
        <end position="151"/>
    </location>
</feature>
<comment type="cofactor">
    <cofactor evidence="1">
        <name>[4Fe-4S] cluster</name>
        <dbReference type="ChEBI" id="CHEBI:49883"/>
    </cofactor>
</comment>
<evidence type="ECO:0000256" key="5">
    <source>
        <dbReference type="ARBA" id="ARBA00022723"/>
    </source>
</evidence>
<dbReference type="SFLD" id="SFLDG01123">
    <property type="entry name" value="methyltransferase_(Class_B)"/>
    <property type="match status" value="1"/>
</dbReference>
<dbReference type="AlphaFoldDB" id="A0A1F6CRT3"/>
<dbReference type="GO" id="GO:0051539">
    <property type="term" value="F:4 iron, 4 sulfur cluster binding"/>
    <property type="evidence" value="ECO:0007669"/>
    <property type="project" value="UniProtKB-KW"/>
</dbReference>
<dbReference type="Pfam" id="PF04055">
    <property type="entry name" value="Radical_SAM"/>
    <property type="match status" value="1"/>
</dbReference>
<evidence type="ECO:0000256" key="3">
    <source>
        <dbReference type="ARBA" id="ARBA00022679"/>
    </source>
</evidence>
<dbReference type="PANTHER" id="PTHR43409:SF7">
    <property type="entry name" value="BLL1977 PROTEIN"/>
    <property type="match status" value="1"/>
</dbReference>
<evidence type="ECO:0000313" key="11">
    <source>
        <dbReference type="Proteomes" id="UP000178606"/>
    </source>
</evidence>
<dbReference type="Gene3D" id="3.80.30.20">
    <property type="entry name" value="tm_1862 like domain"/>
    <property type="match status" value="1"/>
</dbReference>
<dbReference type="SUPFAM" id="SSF51412">
    <property type="entry name" value="Inosine monophosphate dehydrogenase (IMPDH)"/>
    <property type="match status" value="1"/>
</dbReference>
<evidence type="ECO:0000259" key="9">
    <source>
        <dbReference type="PROSITE" id="PS51918"/>
    </source>
</evidence>
<dbReference type="PANTHER" id="PTHR43409">
    <property type="entry name" value="ANAEROBIC MAGNESIUM-PROTOPORPHYRIN IX MONOMETHYL ESTER CYCLASE-RELATED"/>
    <property type="match status" value="1"/>
</dbReference>
<dbReference type="InterPro" id="IPR007197">
    <property type="entry name" value="rSAM"/>
</dbReference>
<dbReference type="SFLD" id="SFLDS00029">
    <property type="entry name" value="Radical_SAM"/>
    <property type="match status" value="1"/>
</dbReference>
<evidence type="ECO:0000313" key="10">
    <source>
        <dbReference type="EMBL" id="OGG51898.1"/>
    </source>
</evidence>
<protein>
    <submittedName>
        <fullName evidence="10">Radical SAM protein</fullName>
    </submittedName>
</protein>
<evidence type="ECO:0000256" key="2">
    <source>
        <dbReference type="ARBA" id="ARBA00022603"/>
    </source>
</evidence>
<dbReference type="GO" id="GO:0005829">
    <property type="term" value="C:cytosol"/>
    <property type="evidence" value="ECO:0007669"/>
    <property type="project" value="TreeGrafter"/>
</dbReference>
<dbReference type="GO" id="GO:0046872">
    <property type="term" value="F:metal ion binding"/>
    <property type="evidence" value="ECO:0007669"/>
    <property type="project" value="UniProtKB-KW"/>
</dbReference>
<dbReference type="PROSITE" id="PS51918">
    <property type="entry name" value="RADICAL_SAM"/>
    <property type="match status" value="1"/>
</dbReference>
<name>A0A1F6CRT3_HANXR</name>
<evidence type="ECO:0000256" key="6">
    <source>
        <dbReference type="ARBA" id="ARBA00023004"/>
    </source>
</evidence>
<keyword evidence="5" id="KW-0479">Metal-binding</keyword>
<dbReference type="GO" id="GO:0003824">
    <property type="term" value="F:catalytic activity"/>
    <property type="evidence" value="ECO:0007669"/>
    <property type="project" value="InterPro"/>
</dbReference>
<gene>
    <name evidence="10" type="ORF">A3F84_02790</name>
</gene>
<keyword evidence="6" id="KW-0408">Iron</keyword>
<feature type="non-terminal residue" evidence="10">
    <location>
        <position position="370"/>
    </location>
</feature>
<dbReference type="GO" id="GO:0031419">
    <property type="term" value="F:cobalamin binding"/>
    <property type="evidence" value="ECO:0007669"/>
    <property type="project" value="InterPro"/>
</dbReference>
<dbReference type="SFLD" id="SFLDG01082">
    <property type="entry name" value="B12-binding_domain_containing"/>
    <property type="match status" value="1"/>
</dbReference>
<dbReference type="SMART" id="SM00729">
    <property type="entry name" value="Elp3"/>
    <property type="match status" value="1"/>
</dbReference>
<organism evidence="10 11">
    <name type="scientific">Handelsmanbacteria sp. (strain RIFCSPLOWO2_12_FULL_64_10)</name>
    <dbReference type="NCBI Taxonomy" id="1817868"/>
    <lineage>
        <taxon>Bacteria</taxon>
        <taxon>Candidatus Handelsmaniibacteriota</taxon>
    </lineage>
</organism>
<keyword evidence="2" id="KW-0489">Methyltransferase</keyword>
<evidence type="ECO:0000256" key="1">
    <source>
        <dbReference type="ARBA" id="ARBA00001966"/>
    </source>
</evidence>
<dbReference type="InterPro" id="IPR006158">
    <property type="entry name" value="Cobalamin-bd"/>
</dbReference>
<dbReference type="Pfam" id="PF02310">
    <property type="entry name" value="B12-binding"/>
    <property type="match status" value="1"/>
</dbReference>
<dbReference type="Gene3D" id="3.40.50.280">
    <property type="entry name" value="Cobalamin-binding domain"/>
    <property type="match status" value="1"/>
</dbReference>
<dbReference type="CDD" id="cd01335">
    <property type="entry name" value="Radical_SAM"/>
    <property type="match status" value="1"/>
</dbReference>
<dbReference type="PROSITE" id="PS51332">
    <property type="entry name" value="B12_BINDING"/>
    <property type="match status" value="1"/>
</dbReference>
<sequence>MPDILFGQSYFLRFDAKMWRMGQPYPPLGTLYAASALRARGYDVALFDATLAASEAAWAEAIDRHRPRYAVLYEDQFNYFSKMCLLRMREAAFAMIGMAKERGCRVIVSGSDATDHATDYHRAGADCILVGEGEETLAELLDRLEGRSDTPVEAIGGLSLPGPDGGEARSPSRPLIRDLDRLPFPVWDLVDVEAYRRFWRERHGYHSMNMVTTRGCPFRCNWCAKPIYGQRYTVRTPENVVSELVYLKRHYQPDHIWFGDDIFGLKPGWIGRFAGLVRAQDAVVPFKCQMRADLMDAETVAVLREAGCRTVWMGAESGSQRVLDRMDKDLRVGQIHEATRLLRAAGIEVCLFLQFGYPGEAWEDIRATLR</sequence>
<evidence type="ECO:0000256" key="4">
    <source>
        <dbReference type="ARBA" id="ARBA00022691"/>
    </source>
</evidence>
<dbReference type="EMBL" id="MFKF01000163">
    <property type="protein sequence ID" value="OGG51898.1"/>
    <property type="molecule type" value="Genomic_DNA"/>
</dbReference>
<dbReference type="Proteomes" id="UP000178606">
    <property type="component" value="Unassembled WGS sequence"/>
</dbReference>
<dbReference type="InterPro" id="IPR058240">
    <property type="entry name" value="rSAM_sf"/>
</dbReference>
<dbReference type="InterPro" id="IPR034466">
    <property type="entry name" value="Methyltransferase_Class_B"/>
</dbReference>
<keyword evidence="7" id="KW-0411">Iron-sulfur</keyword>
<dbReference type="InterPro" id="IPR006638">
    <property type="entry name" value="Elp3/MiaA/NifB-like_rSAM"/>
</dbReference>
<comment type="caution">
    <text evidence="10">The sequence shown here is derived from an EMBL/GenBank/DDBJ whole genome shotgun (WGS) entry which is preliminary data.</text>
</comment>
<reference evidence="10 11" key="1">
    <citation type="journal article" date="2016" name="Nat. Commun.">
        <title>Thousands of microbial genomes shed light on interconnected biogeochemical processes in an aquifer system.</title>
        <authorList>
            <person name="Anantharaman K."/>
            <person name="Brown C.T."/>
            <person name="Hug L.A."/>
            <person name="Sharon I."/>
            <person name="Castelle C.J."/>
            <person name="Probst A.J."/>
            <person name="Thomas B.C."/>
            <person name="Singh A."/>
            <person name="Wilkins M.J."/>
            <person name="Karaoz U."/>
            <person name="Brodie E.L."/>
            <person name="Williams K.H."/>
            <person name="Hubbard S.S."/>
            <person name="Banfield J.F."/>
        </authorList>
    </citation>
    <scope>NUCLEOTIDE SEQUENCE [LARGE SCALE GENOMIC DNA]</scope>
    <source>
        <strain evidence="11">RIFCSPLOWO2_12_FULL_64_10</strain>
    </source>
</reference>
<keyword evidence="3" id="KW-0808">Transferase</keyword>
<evidence type="ECO:0000259" key="8">
    <source>
        <dbReference type="PROSITE" id="PS51332"/>
    </source>
</evidence>
<dbReference type="SUPFAM" id="SSF102114">
    <property type="entry name" value="Radical SAM enzymes"/>
    <property type="match status" value="1"/>
</dbReference>
<accession>A0A1F6CRT3</accession>
<dbReference type="InterPro" id="IPR023404">
    <property type="entry name" value="rSAM_horseshoe"/>
</dbReference>
<evidence type="ECO:0000256" key="7">
    <source>
        <dbReference type="ARBA" id="ARBA00023014"/>
    </source>
</evidence>
<dbReference type="InterPro" id="IPR051198">
    <property type="entry name" value="BchE-like"/>
</dbReference>